<accession>A0A1H4IAE1</accession>
<evidence type="ECO:0000313" key="6">
    <source>
        <dbReference type="EMBL" id="SEB30885.1"/>
    </source>
</evidence>
<dbReference type="PANTHER" id="PTHR48050">
    <property type="entry name" value="STEROL 3-BETA-GLUCOSYLTRANSFERASE"/>
    <property type="match status" value="1"/>
</dbReference>
<dbReference type="RefSeq" id="WP_074989972.1">
    <property type="nucleotide sequence ID" value="NZ_FNTD01000003.1"/>
</dbReference>
<dbReference type="InterPro" id="IPR010610">
    <property type="entry name" value="EryCIII-like_C"/>
</dbReference>
<protein>
    <submittedName>
        <fullName evidence="6">UDP:flavonoid glycosyltransferase YjiC, YdhE family</fullName>
    </submittedName>
</protein>
<evidence type="ECO:0000256" key="2">
    <source>
        <dbReference type="ARBA" id="ARBA00022676"/>
    </source>
</evidence>
<name>A0A1H4IAE1_9ACTN</name>
<evidence type="ECO:0000256" key="1">
    <source>
        <dbReference type="ARBA" id="ARBA00006962"/>
    </source>
</evidence>
<dbReference type="GO" id="GO:0008194">
    <property type="term" value="F:UDP-glycosyltransferase activity"/>
    <property type="evidence" value="ECO:0007669"/>
    <property type="project" value="InterPro"/>
</dbReference>
<dbReference type="GeneID" id="95509413"/>
<dbReference type="GO" id="GO:0017000">
    <property type="term" value="P:antibiotic biosynthetic process"/>
    <property type="evidence" value="ECO:0007669"/>
    <property type="project" value="UniProtKB-ARBA"/>
</dbReference>
<feature type="domain" description="Erythromycin biosynthesis protein CIII-like N-terminal" evidence="5">
    <location>
        <begin position="122"/>
        <end position="244"/>
    </location>
</feature>
<dbReference type="Pfam" id="PF21036">
    <property type="entry name" value="EryCIII-like_N"/>
    <property type="match status" value="1"/>
</dbReference>
<dbReference type="PANTHER" id="PTHR48050:SF13">
    <property type="entry name" value="STEROL 3-BETA-GLUCOSYLTRANSFERASE UGT80A2"/>
    <property type="match status" value="1"/>
</dbReference>
<proteinExistence type="inferred from homology"/>
<dbReference type="InterPro" id="IPR048284">
    <property type="entry name" value="EryCIII-like_N"/>
</dbReference>
<evidence type="ECO:0000259" key="5">
    <source>
        <dbReference type="Pfam" id="PF21036"/>
    </source>
</evidence>
<dbReference type="InterPro" id="IPR050426">
    <property type="entry name" value="Glycosyltransferase_28"/>
</dbReference>
<dbReference type="GO" id="GO:0016758">
    <property type="term" value="F:hexosyltransferase activity"/>
    <property type="evidence" value="ECO:0007669"/>
    <property type="project" value="UniProtKB-ARBA"/>
</dbReference>
<reference evidence="6 7" key="1">
    <citation type="submission" date="2016-10" db="EMBL/GenBank/DDBJ databases">
        <authorList>
            <person name="de Groot N.N."/>
        </authorList>
    </citation>
    <scope>NUCLEOTIDE SEQUENCE [LARGE SCALE GENOMIC DNA]</scope>
    <source>
        <strain evidence="6 7">DSM 40306</strain>
    </source>
</reference>
<dbReference type="CDD" id="cd03784">
    <property type="entry name" value="GT1_Gtf-like"/>
    <property type="match status" value="1"/>
</dbReference>
<dbReference type="Proteomes" id="UP000182375">
    <property type="component" value="Unassembled WGS sequence"/>
</dbReference>
<evidence type="ECO:0000313" key="7">
    <source>
        <dbReference type="Proteomes" id="UP000182375"/>
    </source>
</evidence>
<dbReference type="STRING" id="67331.SAMN04490357_0088"/>
<dbReference type="Pfam" id="PF06722">
    <property type="entry name" value="EryCIII-like_C"/>
    <property type="match status" value="1"/>
</dbReference>
<dbReference type="EMBL" id="FNTD01000003">
    <property type="protein sequence ID" value="SEB30885.1"/>
    <property type="molecule type" value="Genomic_DNA"/>
</dbReference>
<evidence type="ECO:0000259" key="4">
    <source>
        <dbReference type="Pfam" id="PF06722"/>
    </source>
</evidence>
<keyword evidence="3 6" id="KW-0808">Transferase</keyword>
<dbReference type="SUPFAM" id="SSF53756">
    <property type="entry name" value="UDP-Glycosyltransferase/glycogen phosphorylase"/>
    <property type="match status" value="1"/>
</dbReference>
<dbReference type="Gene3D" id="3.40.50.2000">
    <property type="entry name" value="Glycogen Phosphorylase B"/>
    <property type="match status" value="2"/>
</dbReference>
<dbReference type="AlphaFoldDB" id="A0A1H4IAE1"/>
<sequence>MRVLFVVSDWFTHYAPMIPLGWALQSGGHEVRVVCPAGQAGPLADAGLTPVPVLGGLDMVTQTRLLYYWQAQGDNRPYPGMPLHPVTGEELASLDGFSYDAWFAEHKREIAGAVKANFTGTLAHAREWRADLVVHDPLSLEGLFAAKATGVPAVLHAWGPVGTDEQDPLLRLLPPDPAGFFPRHGLGEAGTHLVDHVVDPCPASLAPPTRAHRLPVRFVPYNGPGEMPEWVLEPPARPRVCVIWGASLTRMFGPRSFVVPDILRALAGLDAEVVLTGIPQDTAALGAVPAGVRVLERFPLRFLLPTCSAVVHHGGAGSTMTAVAAGVPQLALTFAPEQQANGVRLAATGAGAHLRGDLADPAAIRREVARLLDDPSFATAAARLREENAARPTPADLARTLAELAEAGSVAAAR</sequence>
<comment type="similarity">
    <text evidence="1">Belongs to the glycosyltransferase 28 family.</text>
</comment>
<evidence type="ECO:0000256" key="3">
    <source>
        <dbReference type="ARBA" id="ARBA00022679"/>
    </source>
</evidence>
<dbReference type="InterPro" id="IPR002213">
    <property type="entry name" value="UDP_glucos_trans"/>
</dbReference>
<organism evidence="6 7">
    <name type="scientific">Streptomyces misionensis</name>
    <dbReference type="NCBI Taxonomy" id="67331"/>
    <lineage>
        <taxon>Bacteria</taxon>
        <taxon>Bacillati</taxon>
        <taxon>Actinomycetota</taxon>
        <taxon>Actinomycetes</taxon>
        <taxon>Kitasatosporales</taxon>
        <taxon>Streptomycetaceae</taxon>
        <taxon>Streptomyces</taxon>
    </lineage>
</organism>
<feature type="domain" description="Erythromycin biosynthesis protein CIII-like C-terminal" evidence="4">
    <location>
        <begin position="262"/>
        <end position="404"/>
    </location>
</feature>
<keyword evidence="2" id="KW-0328">Glycosyltransferase</keyword>
<gene>
    <name evidence="6" type="ORF">SAMN04490357_0088</name>
</gene>